<sequence length="295" mass="32350">MKVLVVGGTGLLGGHAAIHLREHGFEVSLASRSAPQAPILREFPFFTLDYIRDGPDVAMLEGFDALLFCAGHDIRHIDRDSPADNQWHQNNTVAIPRFFAAARDAGIRRAVMLGSFYPQAAPALIDTNPYVLSRHLSDEGVRALSSPTFEVMSVNAPFMIGHVPGLPNAMFEAYTRYAQGRMPGVPVFGPKGGTHFMSTRSLSEALHQALINGVPGKAYLVGDENIRFADLFGLFFEAVGNPQEVPELDQEHPLLPDSALFTGRGNYLCYEADDSLGYRRNDVRAAVVELVQHYL</sequence>
<dbReference type="SUPFAM" id="SSF51735">
    <property type="entry name" value="NAD(P)-binding Rossmann-fold domains"/>
    <property type="match status" value="1"/>
</dbReference>
<dbReference type="GO" id="GO:0005737">
    <property type="term" value="C:cytoplasm"/>
    <property type="evidence" value="ECO:0007669"/>
    <property type="project" value="TreeGrafter"/>
</dbReference>
<proteinExistence type="predicted"/>
<dbReference type="Pfam" id="PF01370">
    <property type="entry name" value="Epimerase"/>
    <property type="match status" value="1"/>
</dbReference>
<accession>A0A7W9TM88</accession>
<dbReference type="InterPro" id="IPR051783">
    <property type="entry name" value="NAD(P)-dependent_oxidoreduct"/>
</dbReference>
<protein>
    <submittedName>
        <fullName evidence="2">Nucleoside-diphosphate-sugar epimerase</fullName>
    </submittedName>
</protein>
<organism evidence="2 3">
    <name type="scientific">Castellaniella defragrans</name>
    <name type="common">Alcaligenes defragrans</name>
    <dbReference type="NCBI Taxonomy" id="75697"/>
    <lineage>
        <taxon>Bacteria</taxon>
        <taxon>Pseudomonadati</taxon>
        <taxon>Pseudomonadota</taxon>
        <taxon>Betaproteobacteria</taxon>
        <taxon>Burkholderiales</taxon>
        <taxon>Alcaligenaceae</taxon>
        <taxon>Castellaniella</taxon>
    </lineage>
</organism>
<dbReference type="AlphaFoldDB" id="A0A7W9TM88"/>
<evidence type="ECO:0000313" key="2">
    <source>
        <dbReference type="EMBL" id="MBB6083229.1"/>
    </source>
</evidence>
<reference evidence="2 3" key="1">
    <citation type="submission" date="2020-08" db="EMBL/GenBank/DDBJ databases">
        <title>Genomic Encyclopedia of Type Strains, Phase IV (KMG-IV): sequencing the most valuable type-strain genomes for metagenomic binning, comparative biology and taxonomic classification.</title>
        <authorList>
            <person name="Goeker M."/>
        </authorList>
    </citation>
    <scope>NUCLEOTIDE SEQUENCE [LARGE SCALE GENOMIC DNA]</scope>
    <source>
        <strain evidence="2 3">DSM 12141</strain>
    </source>
</reference>
<dbReference type="RefSeq" id="WP_151024871.1">
    <property type="nucleotide sequence ID" value="NZ_JACHIB010000006.1"/>
</dbReference>
<dbReference type="InterPro" id="IPR001509">
    <property type="entry name" value="Epimerase_deHydtase"/>
</dbReference>
<feature type="domain" description="NAD-dependent epimerase/dehydratase" evidence="1">
    <location>
        <begin position="3"/>
        <end position="222"/>
    </location>
</feature>
<evidence type="ECO:0000313" key="3">
    <source>
        <dbReference type="Proteomes" id="UP000541136"/>
    </source>
</evidence>
<dbReference type="GO" id="GO:0004029">
    <property type="term" value="F:aldehyde dehydrogenase (NAD+) activity"/>
    <property type="evidence" value="ECO:0007669"/>
    <property type="project" value="TreeGrafter"/>
</dbReference>
<gene>
    <name evidence="2" type="ORF">HNR28_001266</name>
</gene>
<evidence type="ECO:0000259" key="1">
    <source>
        <dbReference type="Pfam" id="PF01370"/>
    </source>
</evidence>
<dbReference type="Gene3D" id="3.40.50.720">
    <property type="entry name" value="NAD(P)-binding Rossmann-like Domain"/>
    <property type="match status" value="1"/>
</dbReference>
<dbReference type="InterPro" id="IPR036291">
    <property type="entry name" value="NAD(P)-bd_dom_sf"/>
</dbReference>
<name>A0A7W9TM88_CASDE</name>
<dbReference type="PANTHER" id="PTHR48079:SF6">
    <property type="entry name" value="NAD(P)-BINDING DOMAIN-CONTAINING PROTEIN-RELATED"/>
    <property type="match status" value="1"/>
</dbReference>
<dbReference type="PANTHER" id="PTHR48079">
    <property type="entry name" value="PROTEIN YEEZ"/>
    <property type="match status" value="1"/>
</dbReference>
<dbReference type="EMBL" id="JACHIB010000006">
    <property type="protein sequence ID" value="MBB6083229.1"/>
    <property type="molecule type" value="Genomic_DNA"/>
</dbReference>
<dbReference type="Proteomes" id="UP000541136">
    <property type="component" value="Unassembled WGS sequence"/>
</dbReference>
<comment type="caution">
    <text evidence="2">The sequence shown here is derived from an EMBL/GenBank/DDBJ whole genome shotgun (WGS) entry which is preliminary data.</text>
</comment>